<dbReference type="InterPro" id="IPR000700">
    <property type="entry name" value="PAS-assoc_C"/>
</dbReference>
<dbReference type="PANTHER" id="PTHR44757:SF2">
    <property type="entry name" value="BIOFILM ARCHITECTURE MAINTENANCE PROTEIN MBAA"/>
    <property type="match status" value="1"/>
</dbReference>
<evidence type="ECO:0000313" key="7">
    <source>
        <dbReference type="Proteomes" id="UP001231370"/>
    </source>
</evidence>
<dbReference type="InterPro" id="IPR052155">
    <property type="entry name" value="Biofilm_reg_signaling"/>
</dbReference>
<name>A0ABT7BGH2_9CYAN</name>
<protein>
    <submittedName>
        <fullName evidence="6">EAL domain-containing protein</fullName>
    </submittedName>
</protein>
<dbReference type="InterPro" id="IPR043128">
    <property type="entry name" value="Rev_trsase/Diguanyl_cyclase"/>
</dbReference>
<dbReference type="Pfam" id="PF00990">
    <property type="entry name" value="GGDEF"/>
    <property type="match status" value="1"/>
</dbReference>
<dbReference type="NCBIfam" id="TIGR00254">
    <property type="entry name" value="GGDEF"/>
    <property type="match status" value="1"/>
</dbReference>
<dbReference type="SMART" id="SM00267">
    <property type="entry name" value="GGDEF"/>
    <property type="match status" value="1"/>
</dbReference>
<dbReference type="SUPFAM" id="SSF55785">
    <property type="entry name" value="PYP-like sensor domain (PAS domain)"/>
    <property type="match status" value="3"/>
</dbReference>
<dbReference type="NCBIfam" id="TIGR00229">
    <property type="entry name" value="sensory_box"/>
    <property type="match status" value="2"/>
</dbReference>
<feature type="coiled-coil region" evidence="1">
    <location>
        <begin position="541"/>
        <end position="568"/>
    </location>
</feature>
<feature type="domain" description="GGDEF" evidence="5">
    <location>
        <begin position="560"/>
        <end position="693"/>
    </location>
</feature>
<dbReference type="Gene3D" id="3.30.70.270">
    <property type="match status" value="1"/>
</dbReference>
<dbReference type="Gene3D" id="3.20.20.450">
    <property type="entry name" value="EAL domain"/>
    <property type="match status" value="1"/>
</dbReference>
<evidence type="ECO:0000256" key="1">
    <source>
        <dbReference type="SAM" id="Coils"/>
    </source>
</evidence>
<keyword evidence="1" id="KW-0175">Coiled coil</keyword>
<dbReference type="SMART" id="SM00086">
    <property type="entry name" value="PAC"/>
    <property type="match status" value="3"/>
</dbReference>
<dbReference type="PROSITE" id="PS50112">
    <property type="entry name" value="PAS"/>
    <property type="match status" value="2"/>
</dbReference>
<dbReference type="InterPro" id="IPR001610">
    <property type="entry name" value="PAC"/>
</dbReference>
<dbReference type="InterPro" id="IPR001633">
    <property type="entry name" value="EAL_dom"/>
</dbReference>
<dbReference type="PROSITE" id="PS50883">
    <property type="entry name" value="EAL"/>
    <property type="match status" value="1"/>
</dbReference>
<dbReference type="CDD" id="cd00130">
    <property type="entry name" value="PAS"/>
    <property type="match status" value="2"/>
</dbReference>
<feature type="domain" description="PAC" evidence="3">
    <location>
        <begin position="246"/>
        <end position="301"/>
    </location>
</feature>
<dbReference type="CDD" id="cd01949">
    <property type="entry name" value="GGDEF"/>
    <property type="match status" value="1"/>
</dbReference>
<keyword evidence="7" id="KW-1185">Reference proteome</keyword>
<dbReference type="InterPro" id="IPR000160">
    <property type="entry name" value="GGDEF_dom"/>
</dbReference>
<organism evidence="6 7">
    <name type="scientific">Roseofilum halophilum BLCC-M91</name>
    <dbReference type="NCBI Taxonomy" id="3022259"/>
    <lineage>
        <taxon>Bacteria</taxon>
        <taxon>Bacillati</taxon>
        <taxon>Cyanobacteriota</taxon>
        <taxon>Cyanophyceae</taxon>
        <taxon>Desertifilales</taxon>
        <taxon>Desertifilaceae</taxon>
        <taxon>Roseofilum</taxon>
        <taxon>Roseofilum halophilum</taxon>
    </lineage>
</organism>
<evidence type="ECO:0000259" key="2">
    <source>
        <dbReference type="PROSITE" id="PS50112"/>
    </source>
</evidence>
<dbReference type="Gene3D" id="3.30.450.20">
    <property type="entry name" value="PAS domain"/>
    <property type="match status" value="3"/>
</dbReference>
<dbReference type="SUPFAM" id="SSF141868">
    <property type="entry name" value="EAL domain-like"/>
    <property type="match status" value="1"/>
</dbReference>
<sequence>MTNANPYHFPDNPFQPLSDLIASHEEWLMNQILHYAKRQGYAVYTSTLAEAWRVSICGLSTPLMEAIAENAGIQELTPHPPKTLDIGTRFGILEAQRHRSRGITIELFLGLFKYYRQSYLDLIEIGQFTQKQSQHYRLFIHRFFDRIELGFCGEWVSQNTNNTIRELQAENRNLANIKNKYLTLFESLSDSVFLLDKDNKIVNLNTSAARAFTELTVPGSLYYSPEPIELELPWLTQQVLNFVNSEQSEQRYETQLSTQTGERWFEVKFKRMLDVSGKFTGTIALYTDISDRHQADRDLRQSEQRLKNIISTHIHGLVVLNQKGQIIFANPVAENLLNQKKEDLIGTYFAVDTSGKTTEIVLEKFGQIPIILQVKSVEIPWEKEMAYLVSLIDITSLKQAQEKLQILYQASEQSPASIVITDAEGKIEYVNPKFEKVTGYSAEEVKGKSPRILKSGHTTEQEYQTMWDRIASGKEWYGEFKNKRKNGHIFWEYASISPIRNLEGKITHFVAVKEDITQRKQNEALLEYQANYDTLTALPNRILARDRLQQAIAQAEQKKNQVAILLLDLDHFKQINESLGHELGDELLQEVAQRLLLCIQKSDTLARLGGDEFLILLPNLESLYDPENIAHNILQILKTPFEIQGEEIFISVSIGITLYPDDGLDAIMLMKHADSAMYQAKNEGRNTFRFFTPKINQQVQTRNLVQKYLRHAIFQNELYMVYQPFIDLKSGCVVGAEALMRWSNPELGQVRPDQFIPIAEETGLIVELGAWSLDRACSEVAQWQELYDYSLWVAVNLSPRQFRESNFINEIWATVKRYHLSSHCLELEITERLLMEDIPDAKELIEQLHNYQIRLAIDDFGTGYSSLSTLKRYPFQVLKIDRSFIAEIPEDPEAVSLVKTILGMAQGLGLKSVAEGIETAEQQAFLQSLGCDYGQGYYFSKPLTAEKFRDYLKRYSASRGNG</sequence>
<proteinExistence type="predicted"/>
<feature type="domain" description="PAS" evidence="2">
    <location>
        <begin position="400"/>
        <end position="449"/>
    </location>
</feature>
<evidence type="ECO:0000259" key="3">
    <source>
        <dbReference type="PROSITE" id="PS50113"/>
    </source>
</evidence>
<gene>
    <name evidence="6" type="ORF">PJF56_00760</name>
</gene>
<evidence type="ECO:0000259" key="5">
    <source>
        <dbReference type="PROSITE" id="PS50887"/>
    </source>
</evidence>
<dbReference type="SUPFAM" id="SSF55073">
    <property type="entry name" value="Nucleotide cyclase"/>
    <property type="match status" value="1"/>
</dbReference>
<dbReference type="PROSITE" id="PS50113">
    <property type="entry name" value="PAC"/>
    <property type="match status" value="2"/>
</dbReference>
<feature type="domain" description="EAL" evidence="4">
    <location>
        <begin position="702"/>
        <end position="956"/>
    </location>
</feature>
<evidence type="ECO:0000313" key="6">
    <source>
        <dbReference type="EMBL" id="MDJ1177383.1"/>
    </source>
</evidence>
<dbReference type="InterPro" id="IPR035919">
    <property type="entry name" value="EAL_sf"/>
</dbReference>
<dbReference type="PANTHER" id="PTHR44757">
    <property type="entry name" value="DIGUANYLATE CYCLASE DGCP"/>
    <property type="match status" value="1"/>
</dbReference>
<dbReference type="EMBL" id="JAQPOK010000004">
    <property type="protein sequence ID" value="MDJ1177383.1"/>
    <property type="molecule type" value="Genomic_DNA"/>
</dbReference>
<comment type="caution">
    <text evidence="6">The sequence shown here is derived from an EMBL/GenBank/DDBJ whole genome shotgun (WGS) entry which is preliminary data.</text>
</comment>
<dbReference type="InterPro" id="IPR000014">
    <property type="entry name" value="PAS"/>
</dbReference>
<dbReference type="SMART" id="SM00091">
    <property type="entry name" value="PAS"/>
    <property type="match status" value="3"/>
</dbReference>
<dbReference type="PROSITE" id="PS50887">
    <property type="entry name" value="GGDEF"/>
    <property type="match status" value="1"/>
</dbReference>
<feature type="domain" description="PAC" evidence="3">
    <location>
        <begin position="476"/>
        <end position="528"/>
    </location>
</feature>
<dbReference type="SMART" id="SM00052">
    <property type="entry name" value="EAL"/>
    <property type="match status" value="1"/>
</dbReference>
<accession>A0ABT7BGH2</accession>
<dbReference type="InterPro" id="IPR029787">
    <property type="entry name" value="Nucleotide_cyclase"/>
</dbReference>
<dbReference type="Proteomes" id="UP001231370">
    <property type="component" value="Unassembled WGS sequence"/>
</dbReference>
<feature type="coiled-coil region" evidence="1">
    <location>
        <begin position="157"/>
        <end position="184"/>
    </location>
</feature>
<feature type="domain" description="PAS" evidence="2">
    <location>
        <begin position="302"/>
        <end position="346"/>
    </location>
</feature>
<dbReference type="RefSeq" id="WP_283760713.1">
    <property type="nucleotide sequence ID" value="NZ_JAQPOK010000004.1"/>
</dbReference>
<dbReference type="InterPro" id="IPR035965">
    <property type="entry name" value="PAS-like_dom_sf"/>
</dbReference>
<reference evidence="6 7" key="1">
    <citation type="submission" date="2023-01" db="EMBL/GenBank/DDBJ databases">
        <title>Novel diversity within Roseofilum (Cyanobacteria; Desertifilaceae) from marine benthic mats with descriptions of four novel species.</title>
        <authorList>
            <person name="Wang Y."/>
            <person name="Berthold D.E."/>
            <person name="Hu J."/>
            <person name="Lefler F.W."/>
            <person name="Laughinghouse H.D. IV."/>
        </authorList>
    </citation>
    <scope>NUCLEOTIDE SEQUENCE [LARGE SCALE GENOMIC DNA]</scope>
    <source>
        <strain evidence="6 7">BLCC-M91</strain>
    </source>
</reference>
<dbReference type="Pfam" id="PF13426">
    <property type="entry name" value="PAS_9"/>
    <property type="match status" value="2"/>
</dbReference>
<evidence type="ECO:0000259" key="4">
    <source>
        <dbReference type="PROSITE" id="PS50883"/>
    </source>
</evidence>
<dbReference type="Pfam" id="PF00563">
    <property type="entry name" value="EAL"/>
    <property type="match status" value="1"/>
</dbReference>
<dbReference type="CDD" id="cd01948">
    <property type="entry name" value="EAL"/>
    <property type="match status" value="1"/>
</dbReference>